<protein>
    <submittedName>
        <fullName evidence="7">Glyoxylase, beta-lactamase superfamily II</fullName>
    </submittedName>
</protein>
<dbReference type="InterPro" id="IPR036866">
    <property type="entry name" value="RibonucZ/Hydroxyglut_hydro"/>
</dbReference>
<evidence type="ECO:0000313" key="7">
    <source>
        <dbReference type="EMBL" id="SDV04771.1"/>
    </source>
</evidence>
<dbReference type="OrthoDB" id="3196337at2"/>
<dbReference type="PANTHER" id="PTHR42978:SF7">
    <property type="entry name" value="METALLO-HYDROLASE RV2300C-RELATED"/>
    <property type="match status" value="1"/>
</dbReference>
<dbReference type="GO" id="GO:0046872">
    <property type="term" value="F:metal ion binding"/>
    <property type="evidence" value="ECO:0007669"/>
    <property type="project" value="UniProtKB-KW"/>
</dbReference>
<accession>A0A1H2NHV0</accession>
<comment type="similarity">
    <text evidence="2">Belongs to the metallo-beta-lactamase superfamily.</text>
</comment>
<feature type="domain" description="Metallo-beta-lactamase" evidence="6">
    <location>
        <begin position="29"/>
        <end position="212"/>
    </location>
</feature>
<evidence type="ECO:0000256" key="5">
    <source>
        <dbReference type="ARBA" id="ARBA00022833"/>
    </source>
</evidence>
<comment type="cofactor">
    <cofactor evidence="1">
        <name>Zn(2+)</name>
        <dbReference type="ChEBI" id="CHEBI:29105"/>
    </cofactor>
</comment>
<dbReference type="GO" id="GO:0016787">
    <property type="term" value="F:hydrolase activity"/>
    <property type="evidence" value="ECO:0007669"/>
    <property type="project" value="UniProtKB-KW"/>
</dbReference>
<reference evidence="8" key="1">
    <citation type="submission" date="2016-10" db="EMBL/GenBank/DDBJ databases">
        <authorList>
            <person name="Varghese N."/>
            <person name="Submissions S."/>
        </authorList>
    </citation>
    <scope>NUCLEOTIDE SEQUENCE [LARGE SCALE GENOMIC DNA]</scope>
    <source>
        <strain evidence="8">DSM 21743</strain>
    </source>
</reference>
<proteinExistence type="inferred from homology"/>
<keyword evidence="5" id="KW-0862">Zinc</keyword>
<sequence>MTEPARPTIDTLLHGLHVETDQGDIAFCGVNLIEVPDGKGGLTRIVVDTGHFGRGVALRRELAARGLTASDVDVLLLTHAHWDHVQCIQYFDNAVVYAHPEELNYISNPHPGDHATPAWTKAMLDQYDIRHVREGDELAPGVGVVEAPGHSAGTVAAAVSTADGLAVVTGDSIQNALVAQQRRNALVFWDEEMANRSVGKLVDMSDAIYPGHDQPFRITADNEVEYLVDFQVGFTGTTRDNPGLSFTDLALDPIISPAPPEWRR</sequence>
<dbReference type="Proteomes" id="UP000198825">
    <property type="component" value="Chromosome I"/>
</dbReference>
<dbReference type="STRING" id="546874.SAMN04488544_4038"/>
<evidence type="ECO:0000256" key="2">
    <source>
        <dbReference type="ARBA" id="ARBA00007749"/>
    </source>
</evidence>
<evidence type="ECO:0000259" key="6">
    <source>
        <dbReference type="SMART" id="SM00849"/>
    </source>
</evidence>
<name>A0A1H2NHV0_9ACTN</name>
<organism evidence="7 8">
    <name type="scientific">Microlunatus sagamiharensis</name>
    <dbReference type="NCBI Taxonomy" id="546874"/>
    <lineage>
        <taxon>Bacteria</taxon>
        <taxon>Bacillati</taxon>
        <taxon>Actinomycetota</taxon>
        <taxon>Actinomycetes</taxon>
        <taxon>Propionibacteriales</taxon>
        <taxon>Propionibacteriaceae</taxon>
        <taxon>Microlunatus</taxon>
    </lineage>
</organism>
<evidence type="ECO:0000256" key="3">
    <source>
        <dbReference type="ARBA" id="ARBA00022723"/>
    </source>
</evidence>
<dbReference type="SUPFAM" id="SSF56281">
    <property type="entry name" value="Metallo-hydrolase/oxidoreductase"/>
    <property type="match status" value="1"/>
</dbReference>
<keyword evidence="8" id="KW-1185">Reference proteome</keyword>
<evidence type="ECO:0000256" key="4">
    <source>
        <dbReference type="ARBA" id="ARBA00022801"/>
    </source>
</evidence>
<dbReference type="PANTHER" id="PTHR42978">
    <property type="entry name" value="QUORUM-QUENCHING LACTONASE YTNP-RELATED-RELATED"/>
    <property type="match status" value="1"/>
</dbReference>
<dbReference type="AlphaFoldDB" id="A0A1H2NHV0"/>
<dbReference type="EMBL" id="LT629799">
    <property type="protein sequence ID" value="SDV04771.1"/>
    <property type="molecule type" value="Genomic_DNA"/>
</dbReference>
<dbReference type="Pfam" id="PF00753">
    <property type="entry name" value="Lactamase_B"/>
    <property type="match status" value="1"/>
</dbReference>
<dbReference type="InterPro" id="IPR051013">
    <property type="entry name" value="MBL_superfamily_lactonases"/>
</dbReference>
<keyword evidence="4" id="KW-0378">Hydrolase</keyword>
<gene>
    <name evidence="7" type="ORF">SAMN04488544_4038</name>
</gene>
<dbReference type="RefSeq" id="WP_091078733.1">
    <property type="nucleotide sequence ID" value="NZ_LT629799.1"/>
</dbReference>
<dbReference type="InterPro" id="IPR001279">
    <property type="entry name" value="Metallo-B-lactamas"/>
</dbReference>
<evidence type="ECO:0000256" key="1">
    <source>
        <dbReference type="ARBA" id="ARBA00001947"/>
    </source>
</evidence>
<keyword evidence="3" id="KW-0479">Metal-binding</keyword>
<dbReference type="SMART" id="SM00849">
    <property type="entry name" value="Lactamase_B"/>
    <property type="match status" value="1"/>
</dbReference>
<dbReference type="Gene3D" id="3.60.15.10">
    <property type="entry name" value="Ribonuclease Z/Hydroxyacylglutathione hydrolase-like"/>
    <property type="match status" value="1"/>
</dbReference>
<evidence type="ECO:0000313" key="8">
    <source>
        <dbReference type="Proteomes" id="UP000198825"/>
    </source>
</evidence>